<sequence>MRSFQVHCSEVMMVEKDVSTFCQPSKGFRNWKKAMAKSGGFLTHIGDKLAKHRHAEAAFAELLCPTHNIEVALTAADNTQRINNRRRLGLIFDICMHLARQGIPFRGNDEKTTSMNKGNFLEMIDFMKEHVPEFSQLMRSAAGNAMYTSPDIQKQLVQCAADIVRKHIVRVELTGGVFSILVDEASCEAKRENMSIVIRFVCAKTGAIKERCLGVVHVRDTCNDAEGKDMTEHQTCQGITMGYRAKFVKNVLMRTTFIALPTV</sequence>
<dbReference type="PANTHER" id="PTHR45749:SF37">
    <property type="entry name" value="OS05G0311600 PROTEIN"/>
    <property type="match status" value="1"/>
</dbReference>
<dbReference type="PANTHER" id="PTHR45749">
    <property type="match status" value="1"/>
</dbReference>
<gene>
    <name evidence="2" type="ORF">PF008_g6129</name>
</gene>
<accession>A0A6G0S7Y3</accession>
<dbReference type="InterPro" id="IPR025398">
    <property type="entry name" value="DUF4371"/>
</dbReference>
<dbReference type="Proteomes" id="UP000486351">
    <property type="component" value="Unassembled WGS sequence"/>
</dbReference>
<feature type="domain" description="DUF4371" evidence="1">
    <location>
        <begin position="25"/>
        <end position="222"/>
    </location>
</feature>
<evidence type="ECO:0000313" key="2">
    <source>
        <dbReference type="EMBL" id="KAE9351065.1"/>
    </source>
</evidence>
<proteinExistence type="predicted"/>
<name>A0A6G0S7Y3_9STRA</name>
<dbReference type="AlphaFoldDB" id="A0A6G0S7Y3"/>
<reference evidence="2 3" key="1">
    <citation type="submission" date="2018-09" db="EMBL/GenBank/DDBJ databases">
        <title>Genomic investigation of the strawberry pathogen Phytophthora fragariae indicates pathogenicity is determined by transcriptional variation in three key races.</title>
        <authorList>
            <person name="Adams T.M."/>
            <person name="Armitage A.D."/>
            <person name="Sobczyk M.K."/>
            <person name="Bates H.J."/>
            <person name="Dunwell J.M."/>
            <person name="Nellist C.F."/>
            <person name="Harrison R.J."/>
        </authorList>
    </citation>
    <scope>NUCLEOTIDE SEQUENCE [LARGE SCALE GENOMIC DNA]</scope>
    <source>
        <strain evidence="2 3">NOV-77</strain>
    </source>
</reference>
<organism evidence="2 3">
    <name type="scientific">Phytophthora fragariae</name>
    <dbReference type="NCBI Taxonomy" id="53985"/>
    <lineage>
        <taxon>Eukaryota</taxon>
        <taxon>Sar</taxon>
        <taxon>Stramenopiles</taxon>
        <taxon>Oomycota</taxon>
        <taxon>Peronosporomycetes</taxon>
        <taxon>Peronosporales</taxon>
        <taxon>Peronosporaceae</taxon>
        <taxon>Phytophthora</taxon>
    </lineage>
</organism>
<dbReference type="Pfam" id="PF14291">
    <property type="entry name" value="DUF4371"/>
    <property type="match status" value="1"/>
</dbReference>
<protein>
    <recommendedName>
        <fullName evidence="1">DUF4371 domain-containing protein</fullName>
    </recommendedName>
</protein>
<dbReference type="EMBL" id="QXFY01000236">
    <property type="protein sequence ID" value="KAE9351065.1"/>
    <property type="molecule type" value="Genomic_DNA"/>
</dbReference>
<evidence type="ECO:0000313" key="3">
    <source>
        <dbReference type="Proteomes" id="UP000486351"/>
    </source>
</evidence>
<comment type="caution">
    <text evidence="2">The sequence shown here is derived from an EMBL/GenBank/DDBJ whole genome shotgun (WGS) entry which is preliminary data.</text>
</comment>
<evidence type="ECO:0000259" key="1">
    <source>
        <dbReference type="Pfam" id="PF14291"/>
    </source>
</evidence>